<keyword evidence="2" id="KW-0560">Oxidoreductase</keyword>
<sequence>MSSSLNRNTDAVILACRNIPKGEAYKKELEEQAAAAGRPAPKLEVMELDVSSLASVRSFAKAWLARKEPLHVLVNNAGIIAMSAPYTLTAEGFENHLMGHPARVVNVASKLHYMGAVRKDDLNLQKGYKCIDAYCQSKLLQVLFAGELERRASGRVRSLALHPGEVLTFAAPPQPSATQRLSRKIMASLLLSPEQGTRLSVVCGARSTVYCATAPQVEQERDKVYYHSSCLPITPNPLALDRDLAGWLWDWSAEAVALGSEHNLPPAA</sequence>
<dbReference type="EMBL" id="JASFZW010000012">
    <property type="protein sequence ID" value="KAK2075921.1"/>
    <property type="molecule type" value="Genomic_DNA"/>
</dbReference>
<dbReference type="Pfam" id="PF00106">
    <property type="entry name" value="adh_short"/>
    <property type="match status" value="1"/>
</dbReference>
<comment type="caution">
    <text evidence="3">The sequence shown here is derived from an EMBL/GenBank/DDBJ whole genome shotgun (WGS) entry which is preliminary data.</text>
</comment>
<dbReference type="PANTHER" id="PTHR24320:SF148">
    <property type="entry name" value="NAD(P)-BINDING ROSSMANN-FOLD SUPERFAMILY PROTEIN"/>
    <property type="match status" value="1"/>
</dbReference>
<comment type="similarity">
    <text evidence="1">Belongs to the short-chain dehydrogenases/reductases (SDR) family.</text>
</comment>
<evidence type="ECO:0000313" key="3">
    <source>
        <dbReference type="EMBL" id="KAK2075921.1"/>
    </source>
</evidence>
<dbReference type="InterPro" id="IPR002347">
    <property type="entry name" value="SDR_fam"/>
</dbReference>
<proteinExistence type="inferred from homology"/>
<protein>
    <submittedName>
        <fullName evidence="3">Uncharacterized protein</fullName>
    </submittedName>
</protein>
<dbReference type="Gene3D" id="3.40.50.720">
    <property type="entry name" value="NAD(P)-binding Rossmann-like Domain"/>
    <property type="match status" value="2"/>
</dbReference>
<gene>
    <name evidence="3" type="ORF">QBZ16_001257</name>
</gene>
<keyword evidence="4" id="KW-1185">Reference proteome</keyword>
<evidence type="ECO:0000256" key="1">
    <source>
        <dbReference type="ARBA" id="ARBA00006484"/>
    </source>
</evidence>
<evidence type="ECO:0000256" key="2">
    <source>
        <dbReference type="ARBA" id="ARBA00023002"/>
    </source>
</evidence>
<evidence type="ECO:0000313" key="4">
    <source>
        <dbReference type="Proteomes" id="UP001255856"/>
    </source>
</evidence>
<dbReference type="AlphaFoldDB" id="A0AAD9IDA9"/>
<accession>A0AAD9IDA9</accession>
<dbReference type="InterPro" id="IPR036291">
    <property type="entry name" value="NAD(P)-bd_dom_sf"/>
</dbReference>
<name>A0AAD9IDA9_PROWI</name>
<reference evidence="3" key="1">
    <citation type="submission" date="2021-01" db="EMBL/GenBank/DDBJ databases">
        <authorList>
            <person name="Eckstrom K.M.E."/>
        </authorList>
    </citation>
    <scope>NUCLEOTIDE SEQUENCE</scope>
    <source>
        <strain evidence="3">UVCC 0001</strain>
    </source>
</reference>
<dbReference type="GO" id="GO:0016491">
    <property type="term" value="F:oxidoreductase activity"/>
    <property type="evidence" value="ECO:0007669"/>
    <property type="project" value="UniProtKB-KW"/>
</dbReference>
<dbReference type="PANTHER" id="PTHR24320">
    <property type="entry name" value="RETINOL DEHYDROGENASE"/>
    <property type="match status" value="1"/>
</dbReference>
<dbReference type="SUPFAM" id="SSF51735">
    <property type="entry name" value="NAD(P)-binding Rossmann-fold domains"/>
    <property type="match status" value="1"/>
</dbReference>
<organism evidence="3 4">
    <name type="scientific">Prototheca wickerhamii</name>
    <dbReference type="NCBI Taxonomy" id="3111"/>
    <lineage>
        <taxon>Eukaryota</taxon>
        <taxon>Viridiplantae</taxon>
        <taxon>Chlorophyta</taxon>
        <taxon>core chlorophytes</taxon>
        <taxon>Trebouxiophyceae</taxon>
        <taxon>Chlorellales</taxon>
        <taxon>Chlorellaceae</taxon>
        <taxon>Prototheca</taxon>
    </lineage>
</organism>
<dbReference type="Proteomes" id="UP001255856">
    <property type="component" value="Unassembled WGS sequence"/>
</dbReference>